<dbReference type="InterPro" id="IPR000933">
    <property type="entry name" value="Glyco_hydro_29"/>
</dbReference>
<keyword evidence="4" id="KW-0732">Signal</keyword>
<dbReference type="PIRSF" id="PIRSF001092">
    <property type="entry name" value="Alpha-L-fucosidase"/>
    <property type="match status" value="1"/>
</dbReference>
<dbReference type="Gene3D" id="2.60.40.1180">
    <property type="entry name" value="Golgi alpha-mannosidase II"/>
    <property type="match status" value="1"/>
</dbReference>
<dbReference type="InterPro" id="IPR017853">
    <property type="entry name" value="GH"/>
</dbReference>
<name>A0A0F9YG72_9ZZZZ</name>
<dbReference type="GO" id="GO:0004560">
    <property type="term" value="F:alpha-L-fucosidase activity"/>
    <property type="evidence" value="ECO:0007669"/>
    <property type="project" value="InterPro"/>
</dbReference>
<evidence type="ECO:0000256" key="3">
    <source>
        <dbReference type="ARBA" id="ARBA00012662"/>
    </source>
</evidence>
<protein>
    <recommendedName>
        <fullName evidence="3">alpha-L-fucosidase</fullName>
        <ecNumber evidence="3">3.2.1.51</ecNumber>
    </recommendedName>
</protein>
<dbReference type="SUPFAM" id="SSF51445">
    <property type="entry name" value="(Trans)glycosidases"/>
    <property type="match status" value="1"/>
</dbReference>
<dbReference type="GO" id="GO:0006004">
    <property type="term" value="P:fucose metabolic process"/>
    <property type="evidence" value="ECO:0007669"/>
    <property type="project" value="InterPro"/>
</dbReference>
<evidence type="ECO:0000259" key="7">
    <source>
        <dbReference type="Pfam" id="PF01120"/>
    </source>
</evidence>
<evidence type="ECO:0000256" key="1">
    <source>
        <dbReference type="ARBA" id="ARBA00004071"/>
    </source>
</evidence>
<evidence type="ECO:0000256" key="6">
    <source>
        <dbReference type="ARBA" id="ARBA00023295"/>
    </source>
</evidence>
<gene>
    <name evidence="8" type="ORF">LCGC14_0016780</name>
</gene>
<dbReference type="InterPro" id="IPR057739">
    <property type="entry name" value="Glyco_hydro_29_N"/>
</dbReference>
<dbReference type="InterPro" id="IPR013780">
    <property type="entry name" value="Glyco_hydro_b"/>
</dbReference>
<dbReference type="Pfam" id="PF01120">
    <property type="entry name" value="Alpha_L_fucos"/>
    <property type="match status" value="1"/>
</dbReference>
<dbReference type="EMBL" id="LAZR01000003">
    <property type="protein sequence ID" value="KKO11202.1"/>
    <property type="molecule type" value="Genomic_DNA"/>
</dbReference>
<dbReference type="EC" id="3.2.1.51" evidence="3"/>
<keyword evidence="5" id="KW-0378">Hydrolase</keyword>
<evidence type="ECO:0000313" key="8">
    <source>
        <dbReference type="EMBL" id="KKO11202.1"/>
    </source>
</evidence>
<dbReference type="GO" id="GO:0005764">
    <property type="term" value="C:lysosome"/>
    <property type="evidence" value="ECO:0007669"/>
    <property type="project" value="TreeGrafter"/>
</dbReference>
<comment type="function">
    <text evidence="1">Alpha-L-fucosidase is responsible for hydrolyzing the alpha-1,6-linked fucose joined to the reducing-end N-acetylglucosamine of the carbohydrate moieties of glycoproteins.</text>
</comment>
<organism evidence="8">
    <name type="scientific">marine sediment metagenome</name>
    <dbReference type="NCBI Taxonomy" id="412755"/>
    <lineage>
        <taxon>unclassified sequences</taxon>
        <taxon>metagenomes</taxon>
        <taxon>ecological metagenomes</taxon>
    </lineage>
</organism>
<evidence type="ECO:0000256" key="5">
    <source>
        <dbReference type="ARBA" id="ARBA00022801"/>
    </source>
</evidence>
<feature type="domain" description="Glycoside hydrolase family 29 N-terminal" evidence="7">
    <location>
        <begin position="6"/>
        <end position="371"/>
    </location>
</feature>
<dbReference type="AlphaFoldDB" id="A0A0F9YG72"/>
<keyword evidence="6" id="KW-0326">Glycosidase</keyword>
<evidence type="ECO:0000256" key="4">
    <source>
        <dbReference type="ARBA" id="ARBA00022729"/>
    </source>
</evidence>
<dbReference type="SMART" id="SM00812">
    <property type="entry name" value="Alpha_L_fucos"/>
    <property type="match status" value="1"/>
</dbReference>
<evidence type="ECO:0000256" key="2">
    <source>
        <dbReference type="ARBA" id="ARBA00007951"/>
    </source>
</evidence>
<comment type="caution">
    <text evidence="8">The sequence shown here is derived from an EMBL/GenBank/DDBJ whole genome shotgun (WGS) entry which is preliminary data.</text>
</comment>
<dbReference type="PANTHER" id="PTHR10030">
    <property type="entry name" value="ALPHA-L-FUCOSIDASE"/>
    <property type="match status" value="1"/>
</dbReference>
<proteinExistence type="inferred from homology"/>
<reference evidence="8" key="1">
    <citation type="journal article" date="2015" name="Nature">
        <title>Complex archaea that bridge the gap between prokaryotes and eukaryotes.</title>
        <authorList>
            <person name="Spang A."/>
            <person name="Saw J.H."/>
            <person name="Jorgensen S.L."/>
            <person name="Zaremba-Niedzwiedzka K."/>
            <person name="Martijn J."/>
            <person name="Lind A.E."/>
            <person name="van Eijk R."/>
            <person name="Schleper C."/>
            <person name="Guy L."/>
            <person name="Ettema T.J."/>
        </authorList>
    </citation>
    <scope>NUCLEOTIDE SEQUENCE</scope>
</reference>
<dbReference type="InterPro" id="IPR016286">
    <property type="entry name" value="FUC_metazoa-typ"/>
</dbReference>
<sequence length="482" mass="54338">MIPPTVFEPNLQSLGFGYRAPGWFRDAKFGIYAHWGVYSLAGQQEWYPRNMYIPGHAANLYHIERFGHPSTFGYKDMVPLWRAEHFDPDAMLDIVKRAGARYFCTCAVHHDNFDLWNSRHHKWNAVNMGPKKDLVGLFRNATSRAGLRWGVTTHLARSDHWFQTNKNSDDGGAYDGNDPAYWDFYFPPLDPARGNQSSKAHQDHWKARLIDLIDNYGPDLLYFDGAVPFTGEDNFQTGLDVLAHYYNRSIERHGELDSVLFIKNTSDWHGPFAGGLFIETIATLDSEHRSLPDIRYQPWQCDFPVLQDACWSYNPSAELYSVTEILSLMTDVVSKNGCFLLNIPPKPDGTLEQRVIDLLAEIGRWMDVNGDAIYDTRPFCPVACGETRFTTKGNVLNIIIRQWPAGGRAVIEPIQTAAPLKVEKVALLGASATLATGGSELTFRQDGGTLTIDLPAQEPEALTAPYILQAHCDQPTQPSWIK</sequence>
<accession>A0A0F9YG72</accession>
<comment type="similarity">
    <text evidence="2">Belongs to the glycosyl hydrolase 29 family.</text>
</comment>
<dbReference type="GO" id="GO:0016139">
    <property type="term" value="P:glycoside catabolic process"/>
    <property type="evidence" value="ECO:0007669"/>
    <property type="project" value="TreeGrafter"/>
</dbReference>
<dbReference type="PANTHER" id="PTHR10030:SF37">
    <property type="entry name" value="ALPHA-L-FUCOSIDASE-RELATED"/>
    <property type="match status" value="1"/>
</dbReference>
<dbReference type="Gene3D" id="3.20.20.80">
    <property type="entry name" value="Glycosidases"/>
    <property type="match status" value="1"/>
</dbReference>